<dbReference type="GO" id="GO:0070475">
    <property type="term" value="P:rRNA base methylation"/>
    <property type="evidence" value="ECO:0007669"/>
    <property type="project" value="InterPro"/>
</dbReference>
<comment type="subcellular location">
    <subcellularLocation>
        <location evidence="1">Nucleus</location>
        <location evidence="1">Nucleolus</location>
    </subcellularLocation>
</comment>
<comment type="catalytic activity">
    <reaction evidence="11">
        <text>a pseudouridine in rRNA + S-adenosyl-L-methionine = an N(1)-methylpseudouridine in rRNA + S-adenosyl-L-homocysteine + H(+)</text>
        <dbReference type="Rhea" id="RHEA:46696"/>
        <dbReference type="Rhea" id="RHEA-COMP:11634"/>
        <dbReference type="Rhea" id="RHEA-COMP:13933"/>
        <dbReference type="ChEBI" id="CHEBI:15378"/>
        <dbReference type="ChEBI" id="CHEBI:57856"/>
        <dbReference type="ChEBI" id="CHEBI:59789"/>
        <dbReference type="ChEBI" id="CHEBI:65314"/>
        <dbReference type="ChEBI" id="CHEBI:74890"/>
    </reaction>
</comment>
<keyword evidence="8" id="KW-0699">rRNA-binding</keyword>
<dbReference type="OrthoDB" id="269804at2759"/>
<comment type="similarity">
    <text evidence="2">Belongs to the class IV-like SAM-binding methyltransferase superfamily. RNA methyltransferase NEP1 family.</text>
</comment>
<reference evidence="14" key="1">
    <citation type="submission" date="2022-07" db="EMBL/GenBank/DDBJ databases">
        <authorList>
            <person name="Trinca V."/>
            <person name="Uliana J.V.C."/>
            <person name="Torres T.T."/>
            <person name="Ward R.J."/>
            <person name="Monesi N."/>
        </authorList>
    </citation>
    <scope>NUCLEOTIDE SEQUENCE</scope>
    <source>
        <strain evidence="14">HSMRA1968</strain>
        <tissue evidence="14">Whole embryos</tissue>
    </source>
</reference>
<evidence type="ECO:0000256" key="2">
    <source>
        <dbReference type="ARBA" id="ARBA00008115"/>
    </source>
</evidence>
<evidence type="ECO:0000256" key="5">
    <source>
        <dbReference type="ARBA" id="ARBA00022603"/>
    </source>
</evidence>
<dbReference type="InterPro" id="IPR005304">
    <property type="entry name" value="Rbsml_bgen_MeTrfase_EMG1/NEP1"/>
</dbReference>
<keyword evidence="9" id="KW-0694">RNA-binding</keyword>
<protein>
    <recommendedName>
        <fullName evidence="13">18S rRNA (pseudouridine-N1)-methyltransferase</fullName>
    </recommendedName>
</protein>
<evidence type="ECO:0000256" key="8">
    <source>
        <dbReference type="ARBA" id="ARBA00022730"/>
    </source>
</evidence>
<keyword evidence="10" id="KW-0539">Nucleus</keyword>
<dbReference type="FunFam" id="3.40.1280.10:FF:000003">
    <property type="entry name" value="Ribosomal RNA small subunit methyltransferase"/>
    <property type="match status" value="1"/>
</dbReference>
<keyword evidence="15" id="KW-1185">Reference proteome</keyword>
<dbReference type="Gene3D" id="3.40.1280.10">
    <property type="match status" value="1"/>
</dbReference>
<evidence type="ECO:0000256" key="3">
    <source>
        <dbReference type="ARBA" id="ARBA00022517"/>
    </source>
</evidence>
<dbReference type="CDD" id="cd18088">
    <property type="entry name" value="Nep1-like"/>
    <property type="match status" value="1"/>
</dbReference>
<dbReference type="PANTHER" id="PTHR12636:SF5">
    <property type="entry name" value="RIBOSOMAL RNA SMALL SUBUNIT METHYLTRANSFERASE NEP1"/>
    <property type="match status" value="1"/>
</dbReference>
<gene>
    <name evidence="14" type="ORF">Bhyg_14593</name>
</gene>
<dbReference type="SUPFAM" id="SSF75217">
    <property type="entry name" value="alpha/beta knot"/>
    <property type="match status" value="1"/>
</dbReference>
<keyword evidence="3" id="KW-0690">Ribosome biogenesis</keyword>
<dbReference type="EMBL" id="WJQU01000004">
    <property type="protein sequence ID" value="KAJ6636007.1"/>
    <property type="molecule type" value="Genomic_DNA"/>
</dbReference>
<evidence type="ECO:0000256" key="7">
    <source>
        <dbReference type="ARBA" id="ARBA00022691"/>
    </source>
</evidence>
<dbReference type="InterPro" id="IPR029028">
    <property type="entry name" value="Alpha/beta_knot_MTases"/>
</dbReference>
<evidence type="ECO:0000256" key="12">
    <source>
        <dbReference type="ARBA" id="ARBA00053784"/>
    </source>
</evidence>
<evidence type="ECO:0000313" key="15">
    <source>
        <dbReference type="Proteomes" id="UP001151699"/>
    </source>
</evidence>
<dbReference type="InterPro" id="IPR029026">
    <property type="entry name" value="tRNA_m1G_MTases_N"/>
</dbReference>
<keyword evidence="5 14" id="KW-0489">Methyltransferase</keyword>
<dbReference type="GO" id="GO:0070037">
    <property type="term" value="F:rRNA (pseudouridine) methyltransferase activity"/>
    <property type="evidence" value="ECO:0007669"/>
    <property type="project" value="InterPro"/>
</dbReference>
<accession>A0A9Q0MTD6</accession>
<comment type="function">
    <text evidence="12">S-adenosyl-L-methionine-dependent pseudouridine N(1)-methyltransferase that methylates a pseudouridine in 18S rRNA. Involved the biosynthesis of the hypermodified N1-methyl-N3-(3-amino-3-carboxypropyl) pseudouridine (m1acp3-Psi) conserved in eukaryotic 18S rRNA. Also has an essential role in 40S ribosomal subunit biogenesis independent on its methyltransferase activity, facilitating the incorporation of ribosomal protein S19 during the formation of pre-ribosomes.</text>
</comment>
<dbReference type="PANTHER" id="PTHR12636">
    <property type="entry name" value="NEP1/MRA1"/>
    <property type="match status" value="1"/>
</dbReference>
<evidence type="ECO:0000256" key="13">
    <source>
        <dbReference type="ARBA" id="ARBA00081469"/>
    </source>
</evidence>
<evidence type="ECO:0000256" key="9">
    <source>
        <dbReference type="ARBA" id="ARBA00022884"/>
    </source>
</evidence>
<dbReference type="AlphaFoldDB" id="A0A9Q0MTD6"/>
<keyword evidence="7" id="KW-0949">S-adenosyl-L-methionine</keyword>
<sequence>MGKGKKRKMENSKGEDVNVFDLPPKHLAKSHVNSNEKRLIVILEGAQLETVKVGNVFELLNCDDHMNILRKNNRDPGTCRPDITHQSLLMLFDSPLNRAGLLQVYIHTEKNVLIEINPQTRIPRTLKRFGGLMVQLLHKMHVQATDSHVKLMKVIKNPIIDHLPVGCKKYVMSFTGKVTTCKELVPKEEEPIALVVGAFAHGNVNVDYTEGAFSISNYPLSAALACSKLCNAFEEVWGIV</sequence>
<dbReference type="Pfam" id="PF03587">
    <property type="entry name" value="EMG1"/>
    <property type="match status" value="1"/>
</dbReference>
<dbReference type="GO" id="GO:0019843">
    <property type="term" value="F:rRNA binding"/>
    <property type="evidence" value="ECO:0007669"/>
    <property type="project" value="UniProtKB-KW"/>
</dbReference>
<evidence type="ECO:0000256" key="4">
    <source>
        <dbReference type="ARBA" id="ARBA00022552"/>
    </source>
</evidence>
<evidence type="ECO:0000256" key="11">
    <source>
        <dbReference type="ARBA" id="ARBA00050871"/>
    </source>
</evidence>
<keyword evidence="4" id="KW-0698">rRNA processing</keyword>
<comment type="caution">
    <text evidence="14">The sequence shown here is derived from an EMBL/GenBank/DDBJ whole genome shotgun (WGS) entry which is preliminary data.</text>
</comment>
<keyword evidence="6" id="KW-0808">Transferase</keyword>
<evidence type="ECO:0000313" key="14">
    <source>
        <dbReference type="EMBL" id="KAJ6636007.1"/>
    </source>
</evidence>
<name>A0A9Q0MTD6_9DIPT</name>
<evidence type="ECO:0000256" key="1">
    <source>
        <dbReference type="ARBA" id="ARBA00004604"/>
    </source>
</evidence>
<evidence type="ECO:0000256" key="6">
    <source>
        <dbReference type="ARBA" id="ARBA00022679"/>
    </source>
</evidence>
<dbReference type="Proteomes" id="UP001151699">
    <property type="component" value="Chromosome C"/>
</dbReference>
<proteinExistence type="inferred from homology"/>
<evidence type="ECO:0000256" key="10">
    <source>
        <dbReference type="ARBA" id="ARBA00023242"/>
    </source>
</evidence>
<organism evidence="14 15">
    <name type="scientific">Pseudolycoriella hygida</name>
    <dbReference type="NCBI Taxonomy" id="35572"/>
    <lineage>
        <taxon>Eukaryota</taxon>
        <taxon>Metazoa</taxon>
        <taxon>Ecdysozoa</taxon>
        <taxon>Arthropoda</taxon>
        <taxon>Hexapoda</taxon>
        <taxon>Insecta</taxon>
        <taxon>Pterygota</taxon>
        <taxon>Neoptera</taxon>
        <taxon>Endopterygota</taxon>
        <taxon>Diptera</taxon>
        <taxon>Nematocera</taxon>
        <taxon>Sciaroidea</taxon>
        <taxon>Sciaridae</taxon>
        <taxon>Pseudolycoriella</taxon>
    </lineage>
</organism>
<dbReference type="GO" id="GO:0032040">
    <property type="term" value="C:small-subunit processome"/>
    <property type="evidence" value="ECO:0007669"/>
    <property type="project" value="TreeGrafter"/>
</dbReference>